<keyword evidence="1" id="KW-0472">Membrane</keyword>
<evidence type="ECO:0008006" key="4">
    <source>
        <dbReference type="Google" id="ProtNLM"/>
    </source>
</evidence>
<comment type="caution">
    <text evidence="2">The sequence shown here is derived from an EMBL/GenBank/DDBJ whole genome shotgun (WGS) entry which is preliminary data.</text>
</comment>
<dbReference type="EMBL" id="CAJVCH010529117">
    <property type="protein sequence ID" value="CAG7823325.1"/>
    <property type="molecule type" value="Genomic_DNA"/>
</dbReference>
<evidence type="ECO:0000313" key="3">
    <source>
        <dbReference type="Proteomes" id="UP000708208"/>
    </source>
</evidence>
<gene>
    <name evidence="2" type="ORF">AFUS01_LOCUS33547</name>
</gene>
<feature type="transmembrane region" description="Helical" evidence="1">
    <location>
        <begin position="123"/>
        <end position="147"/>
    </location>
</feature>
<proteinExistence type="predicted"/>
<evidence type="ECO:0000256" key="1">
    <source>
        <dbReference type="SAM" id="Phobius"/>
    </source>
</evidence>
<evidence type="ECO:0000313" key="2">
    <source>
        <dbReference type="EMBL" id="CAG7823325.1"/>
    </source>
</evidence>
<protein>
    <recommendedName>
        <fullName evidence="4">Opsin</fullName>
    </recommendedName>
</protein>
<dbReference type="AlphaFoldDB" id="A0A8J2LJM2"/>
<organism evidence="2 3">
    <name type="scientific">Allacma fusca</name>
    <dbReference type="NCBI Taxonomy" id="39272"/>
    <lineage>
        <taxon>Eukaryota</taxon>
        <taxon>Metazoa</taxon>
        <taxon>Ecdysozoa</taxon>
        <taxon>Arthropoda</taxon>
        <taxon>Hexapoda</taxon>
        <taxon>Collembola</taxon>
        <taxon>Symphypleona</taxon>
        <taxon>Sminthuridae</taxon>
        <taxon>Allacma</taxon>
    </lineage>
</organism>
<sequence length="183" mass="20694">MSLLKLTFGVQLLFQKDINLLSTKKVGALLGLTWIGPISAMFLYFGFGTIAVIALMNWQTCHIITKLQQSYTGQKNASRFEWNLRYLKRTSHGIMAWYLIGWGPNCLAYGISGVESFNVSSEATLIILLVARSLLILKALTSPFLYVMEFRVIRRALLDMSVECKLLDHVCRYTAEDPAAEYL</sequence>
<keyword evidence="1" id="KW-0812">Transmembrane</keyword>
<name>A0A8J2LJM2_9HEXA</name>
<feature type="transmembrane region" description="Helical" evidence="1">
    <location>
        <begin position="94"/>
        <end position="111"/>
    </location>
</feature>
<keyword evidence="3" id="KW-1185">Reference proteome</keyword>
<keyword evidence="1" id="KW-1133">Transmembrane helix</keyword>
<dbReference type="Proteomes" id="UP000708208">
    <property type="component" value="Unassembled WGS sequence"/>
</dbReference>
<feature type="transmembrane region" description="Helical" evidence="1">
    <location>
        <begin position="34"/>
        <end position="58"/>
    </location>
</feature>
<reference evidence="2" key="1">
    <citation type="submission" date="2021-06" db="EMBL/GenBank/DDBJ databases">
        <authorList>
            <person name="Hodson N. C."/>
            <person name="Mongue J. A."/>
            <person name="Jaron S. K."/>
        </authorList>
    </citation>
    <scope>NUCLEOTIDE SEQUENCE</scope>
</reference>
<accession>A0A8J2LJM2</accession>